<evidence type="ECO:0000313" key="1">
    <source>
        <dbReference type="EMBL" id="CAL1374093.1"/>
    </source>
</evidence>
<dbReference type="EMBL" id="OZ034816">
    <property type="protein sequence ID" value="CAL1374093.1"/>
    <property type="molecule type" value="Genomic_DNA"/>
</dbReference>
<proteinExistence type="predicted"/>
<keyword evidence="2" id="KW-1185">Reference proteome</keyword>
<accession>A0AAV2DJE8</accession>
<sequence>MWFPVPLSALPRHSPVATMAMHHGKFPPPTPASKNRLSCPGSPTAVVFIVSLHSTSNATAIVKPFSRYLIVASEHLTFAYKKGCCLYQPINLRLHSLTIYNTK</sequence>
<dbReference type="Proteomes" id="UP001497516">
    <property type="component" value="Chromosome 3"/>
</dbReference>
<reference evidence="1 2" key="1">
    <citation type="submission" date="2024-04" db="EMBL/GenBank/DDBJ databases">
        <authorList>
            <person name="Fracassetti M."/>
        </authorList>
    </citation>
    <scope>NUCLEOTIDE SEQUENCE [LARGE SCALE GENOMIC DNA]</scope>
</reference>
<name>A0AAV2DJE8_9ROSI</name>
<dbReference type="AlphaFoldDB" id="A0AAV2DJE8"/>
<evidence type="ECO:0000313" key="2">
    <source>
        <dbReference type="Proteomes" id="UP001497516"/>
    </source>
</evidence>
<gene>
    <name evidence="1" type="ORF">LTRI10_LOCUS15982</name>
</gene>
<protein>
    <submittedName>
        <fullName evidence="1">Uncharacterized protein</fullName>
    </submittedName>
</protein>
<organism evidence="1 2">
    <name type="scientific">Linum trigynum</name>
    <dbReference type="NCBI Taxonomy" id="586398"/>
    <lineage>
        <taxon>Eukaryota</taxon>
        <taxon>Viridiplantae</taxon>
        <taxon>Streptophyta</taxon>
        <taxon>Embryophyta</taxon>
        <taxon>Tracheophyta</taxon>
        <taxon>Spermatophyta</taxon>
        <taxon>Magnoliopsida</taxon>
        <taxon>eudicotyledons</taxon>
        <taxon>Gunneridae</taxon>
        <taxon>Pentapetalae</taxon>
        <taxon>rosids</taxon>
        <taxon>fabids</taxon>
        <taxon>Malpighiales</taxon>
        <taxon>Linaceae</taxon>
        <taxon>Linum</taxon>
    </lineage>
</organism>